<feature type="signal peptide" evidence="1">
    <location>
        <begin position="1"/>
        <end position="24"/>
    </location>
</feature>
<evidence type="ECO:0000313" key="3">
    <source>
        <dbReference type="EMBL" id="EFP96019.1"/>
    </source>
</evidence>
<accession>E3BLP0</accession>
<dbReference type="Proteomes" id="UP000002943">
    <property type="component" value="Unassembled WGS sequence"/>
</dbReference>
<dbReference type="SUPFAM" id="SSF51445">
    <property type="entry name" value="(Trans)glycosidases"/>
    <property type="match status" value="1"/>
</dbReference>
<comment type="caution">
    <text evidence="3">The sequence shown here is derived from an EMBL/GenBank/DDBJ whole genome shotgun (WGS) entry which is preliminary data.</text>
</comment>
<dbReference type="Gene3D" id="3.20.20.80">
    <property type="entry name" value="Glycosidases"/>
    <property type="match status" value="1"/>
</dbReference>
<dbReference type="STRING" id="796620.VIBC2010_02048"/>
<name>E3BLP0_9VIBR</name>
<dbReference type="InterPro" id="IPR017853">
    <property type="entry name" value="GH"/>
</dbReference>
<dbReference type="PROSITE" id="PS51910">
    <property type="entry name" value="GH18_2"/>
    <property type="match status" value="1"/>
</dbReference>
<evidence type="ECO:0000259" key="2">
    <source>
        <dbReference type="PROSITE" id="PS51910"/>
    </source>
</evidence>
<dbReference type="GO" id="GO:0005975">
    <property type="term" value="P:carbohydrate metabolic process"/>
    <property type="evidence" value="ECO:0007669"/>
    <property type="project" value="InterPro"/>
</dbReference>
<dbReference type="EMBL" id="AEIU01000083">
    <property type="protein sequence ID" value="EFP96019.1"/>
    <property type="molecule type" value="Genomic_DNA"/>
</dbReference>
<evidence type="ECO:0000313" key="4">
    <source>
        <dbReference type="Proteomes" id="UP000002943"/>
    </source>
</evidence>
<protein>
    <submittedName>
        <fullName evidence="3">Putative polysaccharide degrading enzyme</fullName>
    </submittedName>
</protein>
<feature type="domain" description="GH18" evidence="2">
    <location>
        <begin position="59"/>
        <end position="384"/>
    </location>
</feature>
<keyword evidence="1" id="KW-0732">Signal</keyword>
<feature type="chain" id="PRO_5003167474" evidence="1">
    <location>
        <begin position="25"/>
        <end position="711"/>
    </location>
</feature>
<organism evidence="3 4">
    <name type="scientific">Vibrio caribbeanicus ATCC BAA-2122</name>
    <dbReference type="NCBI Taxonomy" id="796620"/>
    <lineage>
        <taxon>Bacteria</taxon>
        <taxon>Pseudomonadati</taxon>
        <taxon>Pseudomonadota</taxon>
        <taxon>Gammaproteobacteria</taxon>
        <taxon>Vibrionales</taxon>
        <taxon>Vibrionaceae</taxon>
        <taxon>Vibrio</taxon>
    </lineage>
</organism>
<gene>
    <name evidence="3" type="ORF">VIBC2010_02048</name>
</gene>
<dbReference type="AlphaFoldDB" id="E3BLP0"/>
<sequence>MKKITIFLTSLVGLILSASSFSMSSTDKEASIQKSQISMLHAIDRAKYLNHYQKDIDKPTLSAYLSDQRGYFQTNDFEFNELAKYDTIFVSIIELNREEKKVGKIRGLSGLADKVHQENLSPSRPLLGGLKALSELSGNRVGIIIPKSMISDKKLLGSVSSFLKQYKFINHISIDFGQEAFSDSHKYQRFIDELRGLSNDINLTISIASGIPKDQDEADVIKELLNYEVDKWYFSSLKADKKLKHHANIFSPQDNHWSTIQAIEYLIGSGIDAKNLELEYSNMSYLTEGHSLTNNKDKVPKITDSMNFSQDMPQKYELKTDSEHNLDFIFDIQNKRNFSTESPRMIAVKANFSNDKGLGGLFTRDVFVDSGLNHNAAREGLGYKVTHQMFAMDDVIKSAVKIKEMPHKQPQPINDSIINITKYNNRVSSANYTTKDPDSYSVDPISDFLKHLITNYPLPLTYSDTIALKRALDKIDGIHDVRESLSPDTQFMREMMLFDQANFAPEHCKKINEFRALAKEKGKDYIASIKQFYDGEAHSISPSEYTKQELIQNDWRGLELKCVHPTIQNAVTNAIKELKQHDMKDALLQQHISQYIGRKTSDIMAIEYKHVKLDDERKKLLKKEIKSFKEAHLDSPQSTILQMVHANANKRLISDENRPMENFEVDQATDIFDFYINKMMLESWKSPGVLTPNEVQDVAEKIKSDYFDFMP</sequence>
<reference evidence="3 4" key="1">
    <citation type="journal article" date="2012" name="Int. J. Syst. Evol. Microbiol.">
        <title>Vibrio caribbeanicus sp. nov., isolated from the marine sponge Scleritoderma cyanea.</title>
        <authorList>
            <person name="Hoffmann M."/>
            <person name="Monday S.R."/>
            <person name="Allard M.W."/>
            <person name="Strain E.A."/>
            <person name="Whittaker P."/>
            <person name="Naum M."/>
            <person name="McCarthy P.J."/>
            <person name="Lopez J.V."/>
            <person name="Fischer M."/>
            <person name="Brown E.W."/>
        </authorList>
    </citation>
    <scope>NUCLEOTIDE SEQUENCE [LARGE SCALE GENOMIC DNA]</scope>
    <source>
        <strain evidence="3 4">ATCC BAA-2122</strain>
    </source>
</reference>
<dbReference type="eggNOG" id="COG3325">
    <property type="taxonomic scope" value="Bacteria"/>
</dbReference>
<dbReference type="RefSeq" id="WP_009602191.1">
    <property type="nucleotide sequence ID" value="NZ_AEIU01000083.1"/>
</dbReference>
<dbReference type="InterPro" id="IPR001223">
    <property type="entry name" value="Glyco_hydro18_cat"/>
</dbReference>
<evidence type="ECO:0000256" key="1">
    <source>
        <dbReference type="SAM" id="SignalP"/>
    </source>
</evidence>
<dbReference type="Pfam" id="PF00704">
    <property type="entry name" value="Glyco_hydro_18"/>
    <property type="match status" value="1"/>
</dbReference>
<keyword evidence="4" id="KW-1185">Reference proteome</keyword>
<proteinExistence type="predicted"/>
<dbReference type="OrthoDB" id="9822328at2"/>